<dbReference type="Gene3D" id="3.30.70.1430">
    <property type="entry name" value="Multidrug efflux transporter AcrB pore domain"/>
    <property type="match status" value="1"/>
</dbReference>
<evidence type="ECO:0008006" key="3">
    <source>
        <dbReference type="Google" id="ProtNLM"/>
    </source>
</evidence>
<protein>
    <recommendedName>
        <fullName evidence="3">Acriflavin resistance protein</fullName>
    </recommendedName>
</protein>
<dbReference type="EMBL" id="AP019563">
    <property type="protein sequence ID" value="BBJ31171.1"/>
    <property type="molecule type" value="Genomic_DNA"/>
</dbReference>
<dbReference type="PANTHER" id="PTHR32063">
    <property type="match status" value="1"/>
</dbReference>
<dbReference type="Gene3D" id="3.30.2090.10">
    <property type="entry name" value="Multidrug efflux transporter AcrB TolC docking domain, DN and DC subdomains"/>
    <property type="match status" value="1"/>
</dbReference>
<evidence type="ECO:0000313" key="2">
    <source>
        <dbReference type="Proteomes" id="UP000321183"/>
    </source>
</evidence>
<gene>
    <name evidence="1" type="ORF">RAS_02800</name>
</gene>
<dbReference type="Gene3D" id="1.20.1640.10">
    <property type="entry name" value="Multidrug efflux transporter AcrB transmembrane domain"/>
    <property type="match status" value="1"/>
</dbReference>
<dbReference type="InterPro" id="IPR027463">
    <property type="entry name" value="AcrB_DN_DC_subdom"/>
</dbReference>
<dbReference type="Pfam" id="PF00873">
    <property type="entry name" value="ACR_tran"/>
    <property type="match status" value="1"/>
</dbReference>
<dbReference type="PANTHER" id="PTHR32063:SF28">
    <property type="entry name" value="BLR2861 PROTEIN"/>
    <property type="match status" value="1"/>
</dbReference>
<dbReference type="SUPFAM" id="SSF82693">
    <property type="entry name" value="Multidrug efflux transporter AcrB pore domain, PN1, PN2, PC1 and PC2 subdomains"/>
    <property type="match status" value="2"/>
</dbReference>
<keyword evidence="2" id="KW-1185">Reference proteome</keyword>
<proteinExistence type="predicted"/>
<dbReference type="Proteomes" id="UP000321183">
    <property type="component" value="Chromosome"/>
</dbReference>
<dbReference type="Gene3D" id="3.30.70.1320">
    <property type="entry name" value="Multidrug efflux transporter AcrB pore domain like"/>
    <property type="match status" value="1"/>
</dbReference>
<dbReference type="AlphaFoldDB" id="A0A510GIG9"/>
<dbReference type="GO" id="GO:0042910">
    <property type="term" value="F:xenobiotic transmembrane transporter activity"/>
    <property type="evidence" value="ECO:0007669"/>
    <property type="project" value="TreeGrafter"/>
</dbReference>
<sequence length="285" mass="31819">MEKEITTRIEKALKTVKNLDYITSQSFTGESSITLSFLLSTDIAIALNDVRSKISDITYMFPQDMKAPSVAKLDADSFPSLFISIESDQYSDLELTKIVEDNLQTPLLESVGQSQIYGGREYIMRIEPDSKKLYQHKISLLEIESTIKEQNKDYPAGTIKIKSNNFIVTLEGSLSIPEEFGNIILKVQNGSIIKLRDIVKISLTSPDEDIIFRYNGKSSIALGLIKESKANIIDLSNEVTKELERIKESMPKGISMGIAYDGVTPVKASIYAVLQTIFEALILVF</sequence>
<dbReference type="GO" id="GO:0005886">
    <property type="term" value="C:plasma membrane"/>
    <property type="evidence" value="ECO:0007669"/>
    <property type="project" value="TreeGrafter"/>
</dbReference>
<evidence type="ECO:0000313" key="1">
    <source>
        <dbReference type="EMBL" id="BBJ31171.1"/>
    </source>
</evidence>
<dbReference type="KEGG" id="ras:RAS_02800"/>
<reference evidence="1 2" key="1">
    <citation type="submission" date="2019-04" db="EMBL/GenBank/DDBJ databases">
        <title>Draft genome sequence of Rickettsia asiatica Maytaro1284.</title>
        <authorList>
            <person name="Thu M."/>
            <person name="Qiu Y."/>
            <person name="Nakao R."/>
        </authorList>
    </citation>
    <scope>NUCLEOTIDE SEQUENCE [LARGE SCALE GENOMIC DNA]</scope>
    <source>
        <strain evidence="1 2">Maytaro1284</strain>
    </source>
</reference>
<dbReference type="SUPFAM" id="SSF82714">
    <property type="entry name" value="Multidrug efflux transporter AcrB TolC docking domain, DN and DC subdomains"/>
    <property type="match status" value="1"/>
</dbReference>
<name>A0A510GIG9_9RICK</name>
<accession>A0A510GIG9</accession>
<organism evidence="1 2">
    <name type="scientific">Rickettsia asiatica</name>
    <dbReference type="NCBI Taxonomy" id="238800"/>
    <lineage>
        <taxon>Bacteria</taxon>
        <taxon>Pseudomonadati</taxon>
        <taxon>Pseudomonadota</taxon>
        <taxon>Alphaproteobacteria</taxon>
        <taxon>Rickettsiales</taxon>
        <taxon>Rickettsiaceae</taxon>
        <taxon>Rickettsieae</taxon>
        <taxon>Rickettsia</taxon>
        <taxon>spotted fever group</taxon>
    </lineage>
</organism>
<dbReference type="InterPro" id="IPR001036">
    <property type="entry name" value="Acrflvin-R"/>
</dbReference>